<dbReference type="Gene3D" id="3.40.50.1820">
    <property type="entry name" value="alpha/beta hydrolase"/>
    <property type="match status" value="1"/>
</dbReference>
<dbReference type="PANTHER" id="PTHR48081">
    <property type="entry name" value="AB HYDROLASE SUPERFAMILY PROTEIN C4A8.06C"/>
    <property type="match status" value="1"/>
</dbReference>
<gene>
    <name evidence="3" type="ORF">CWN49_36940</name>
</gene>
<evidence type="ECO:0000313" key="3">
    <source>
        <dbReference type="EMBL" id="PLO52964.1"/>
    </source>
</evidence>
<comment type="caution">
    <text evidence="3">The sequence shown here is derived from an EMBL/GenBank/DDBJ whole genome shotgun (WGS) entry which is preliminary data.</text>
</comment>
<dbReference type="SUPFAM" id="SSF53474">
    <property type="entry name" value="alpha/beta-Hydrolases"/>
    <property type="match status" value="1"/>
</dbReference>
<sequence length="216" mass="22887">MSLLVPRNGDLKPAIIYFPGGGFTSAAWNKFIEMRMALAAAGFVVAAAEYRTVPDTFPAPVIDGKAAVRYLREHAAEYGIDPSRIGVLGDSAGGYMAQMLALTNGDKTFDRGDNLAQSSDVQAAATLYGISNLLNIGEGFPQAIQKVHQSPAVTEALLVHGSAFRDWPGATIDSDPQKALAASPMGHISGKKPPFLIMHGSADTLVSPVQSQQLYR</sequence>
<feature type="domain" description="BD-FAE-like" evidence="2">
    <location>
        <begin position="6"/>
        <end position="215"/>
    </location>
</feature>
<keyword evidence="1 3" id="KW-0378">Hydrolase</keyword>
<dbReference type="Pfam" id="PF20434">
    <property type="entry name" value="BD-FAE"/>
    <property type="match status" value="1"/>
</dbReference>
<reference evidence="3 4" key="1">
    <citation type="submission" date="2017-11" db="EMBL/GenBank/DDBJ databases">
        <authorList>
            <person name="Han C.G."/>
        </authorList>
    </citation>
    <scope>NUCLEOTIDE SEQUENCE [LARGE SCALE GENOMIC DNA]</scope>
    <source>
        <strain evidence="3 4">A10</strain>
    </source>
</reference>
<dbReference type="PANTHER" id="PTHR48081:SF13">
    <property type="entry name" value="ALPHA_BETA HYDROLASE"/>
    <property type="match status" value="1"/>
</dbReference>
<feature type="non-terminal residue" evidence="3">
    <location>
        <position position="216"/>
    </location>
</feature>
<proteinExistence type="predicted"/>
<dbReference type="InterPro" id="IPR029058">
    <property type="entry name" value="AB_hydrolase_fold"/>
</dbReference>
<dbReference type="InterPro" id="IPR049492">
    <property type="entry name" value="BD-FAE-like_dom"/>
</dbReference>
<organism evidence="3 4">
    <name type="scientific">Klebsiella michiganensis</name>
    <dbReference type="NCBI Taxonomy" id="1134687"/>
    <lineage>
        <taxon>Bacteria</taxon>
        <taxon>Pseudomonadati</taxon>
        <taxon>Pseudomonadota</taxon>
        <taxon>Gammaproteobacteria</taxon>
        <taxon>Enterobacterales</taxon>
        <taxon>Enterobacteriaceae</taxon>
        <taxon>Klebsiella/Raoultella group</taxon>
        <taxon>Klebsiella</taxon>
    </lineage>
</organism>
<dbReference type="Proteomes" id="UP000234667">
    <property type="component" value="Unassembled WGS sequence"/>
</dbReference>
<dbReference type="InterPro" id="IPR050300">
    <property type="entry name" value="GDXG_lipolytic_enzyme"/>
</dbReference>
<accession>A0A2J5NGK5</accession>
<evidence type="ECO:0000313" key="4">
    <source>
        <dbReference type="Proteomes" id="UP000234667"/>
    </source>
</evidence>
<evidence type="ECO:0000259" key="2">
    <source>
        <dbReference type="Pfam" id="PF20434"/>
    </source>
</evidence>
<evidence type="ECO:0000256" key="1">
    <source>
        <dbReference type="ARBA" id="ARBA00022801"/>
    </source>
</evidence>
<name>A0A2J5NGK5_9ENTR</name>
<dbReference type="EMBL" id="PIDR01002251">
    <property type="protein sequence ID" value="PLO52964.1"/>
    <property type="molecule type" value="Genomic_DNA"/>
</dbReference>
<dbReference type="GO" id="GO:0016787">
    <property type="term" value="F:hydrolase activity"/>
    <property type="evidence" value="ECO:0007669"/>
    <property type="project" value="UniProtKB-KW"/>
</dbReference>
<protein>
    <submittedName>
        <fullName evidence="3">Alpha/beta hydrolase</fullName>
    </submittedName>
</protein>
<dbReference type="AlphaFoldDB" id="A0A2J5NGK5"/>
<reference evidence="3 4" key="2">
    <citation type="submission" date="2018-01" db="EMBL/GenBank/DDBJ databases">
        <title>Genomic study of Klebsiella pneumoniae.</title>
        <authorList>
            <person name="Yang Y."/>
            <person name="Bicalho R."/>
        </authorList>
    </citation>
    <scope>NUCLEOTIDE SEQUENCE [LARGE SCALE GENOMIC DNA]</scope>
    <source>
        <strain evidence="3 4">A10</strain>
    </source>
</reference>